<sequence>VRTAVAATFAEVDRAGAEFEIPPLGPALLSERPPTGRDLAHGPVGSSQLALFGASMAVHRALCGVGLRADRLVAVSFGEIAALTAAGVFEVADGARIACRLAQCLSSCEGGMTLLAGGESSARSLLREVGSPHLVIACVNDPEETVLSGPVPLLERVEQAAADAGVQTARLKLPFLSHHPSLSQAADTFAAAVREVPHHPARLPVHSAVLGRAYTASDDFAAGLSACLTDPVRLPDVLDGAAVSASPLFLEAGTGSALTHSTRRALGPGRAEAHAPLATPDFPWDDEATRRRWRAGDTQKPHLPRS</sequence>
<evidence type="ECO:0000256" key="2">
    <source>
        <dbReference type="ARBA" id="ARBA00022679"/>
    </source>
</evidence>
<comment type="caution">
    <text evidence="7">The sequence shown here is derived from an EMBL/GenBank/DDBJ whole genome shotgun (WGS) entry which is preliminary data.</text>
</comment>
<dbReference type="InterPro" id="IPR014043">
    <property type="entry name" value="Acyl_transferase_dom"/>
</dbReference>
<keyword evidence="3 7" id="KW-0012">Acyltransferase</keyword>
<gene>
    <name evidence="7" type="ORF">KDA82_23780</name>
</gene>
<reference evidence="7" key="1">
    <citation type="submission" date="2021-04" db="EMBL/GenBank/DDBJ databases">
        <title>Sequencing of actinobacteria type strains.</title>
        <authorList>
            <person name="Nguyen G.-S."/>
            <person name="Wentzel A."/>
        </authorList>
    </citation>
    <scope>NUCLEOTIDE SEQUENCE</scope>
    <source>
        <strain evidence="7">DSM 42095</strain>
    </source>
</reference>
<dbReference type="InterPro" id="IPR016035">
    <property type="entry name" value="Acyl_Trfase/lysoPLipase"/>
</dbReference>
<dbReference type="InterPro" id="IPR050858">
    <property type="entry name" value="Mal-CoA-ACP_Trans/PKS_FabD"/>
</dbReference>
<evidence type="ECO:0000256" key="3">
    <source>
        <dbReference type="ARBA" id="ARBA00023315"/>
    </source>
</evidence>
<evidence type="ECO:0000256" key="5">
    <source>
        <dbReference type="SAM" id="MobiDB-lite"/>
    </source>
</evidence>
<evidence type="ECO:0000313" key="7">
    <source>
        <dbReference type="EMBL" id="MBR7675975.1"/>
    </source>
</evidence>
<feature type="region of interest" description="Disordered" evidence="5">
    <location>
        <begin position="266"/>
        <end position="306"/>
    </location>
</feature>
<name>A0A8T4IW89_9ACTN</name>
<evidence type="ECO:0000256" key="1">
    <source>
        <dbReference type="ARBA" id="ARBA00013258"/>
    </source>
</evidence>
<organism evidence="7 8">
    <name type="scientific">Streptomyces daliensis</name>
    <dbReference type="NCBI Taxonomy" id="299421"/>
    <lineage>
        <taxon>Bacteria</taxon>
        <taxon>Bacillati</taxon>
        <taxon>Actinomycetota</taxon>
        <taxon>Actinomycetes</taxon>
        <taxon>Kitasatosporales</taxon>
        <taxon>Streptomycetaceae</taxon>
        <taxon>Streptomyces</taxon>
    </lineage>
</organism>
<evidence type="ECO:0000313" key="8">
    <source>
        <dbReference type="Proteomes" id="UP000675554"/>
    </source>
</evidence>
<feature type="compositionally biased region" description="Basic and acidic residues" evidence="5">
    <location>
        <begin position="287"/>
        <end position="300"/>
    </location>
</feature>
<keyword evidence="2" id="KW-0808">Transferase</keyword>
<dbReference type="SMART" id="SM00827">
    <property type="entry name" value="PKS_AT"/>
    <property type="match status" value="1"/>
</dbReference>
<protein>
    <recommendedName>
        <fullName evidence="1">[acyl-carrier-protein] S-malonyltransferase</fullName>
        <ecNumber evidence="1">2.3.1.39</ecNumber>
    </recommendedName>
</protein>
<dbReference type="Proteomes" id="UP000675554">
    <property type="component" value="Unassembled WGS sequence"/>
</dbReference>
<dbReference type="PANTHER" id="PTHR42681">
    <property type="entry name" value="MALONYL-COA-ACYL CARRIER PROTEIN TRANSACYLASE, MITOCHONDRIAL"/>
    <property type="match status" value="1"/>
</dbReference>
<keyword evidence="8" id="KW-1185">Reference proteome</keyword>
<feature type="domain" description="Malonyl-CoA:ACP transacylase (MAT)" evidence="6">
    <location>
        <begin position="1"/>
        <end position="281"/>
    </location>
</feature>
<dbReference type="InterPro" id="IPR001227">
    <property type="entry name" value="Ac_transferase_dom_sf"/>
</dbReference>
<accession>A0A8T4IW89</accession>
<dbReference type="GO" id="GO:0005829">
    <property type="term" value="C:cytosol"/>
    <property type="evidence" value="ECO:0007669"/>
    <property type="project" value="TreeGrafter"/>
</dbReference>
<evidence type="ECO:0000256" key="4">
    <source>
        <dbReference type="ARBA" id="ARBA00048462"/>
    </source>
</evidence>
<evidence type="ECO:0000259" key="6">
    <source>
        <dbReference type="SMART" id="SM00827"/>
    </source>
</evidence>
<comment type="catalytic activity">
    <reaction evidence="4">
        <text>holo-[ACP] + malonyl-CoA = malonyl-[ACP] + CoA</text>
        <dbReference type="Rhea" id="RHEA:41792"/>
        <dbReference type="Rhea" id="RHEA-COMP:9623"/>
        <dbReference type="Rhea" id="RHEA-COMP:9685"/>
        <dbReference type="ChEBI" id="CHEBI:57287"/>
        <dbReference type="ChEBI" id="CHEBI:57384"/>
        <dbReference type="ChEBI" id="CHEBI:64479"/>
        <dbReference type="ChEBI" id="CHEBI:78449"/>
        <dbReference type="EC" id="2.3.1.39"/>
    </reaction>
</comment>
<dbReference type="Gene3D" id="3.40.366.10">
    <property type="entry name" value="Malonyl-Coenzyme A Acyl Carrier Protein, domain 2"/>
    <property type="match status" value="1"/>
</dbReference>
<dbReference type="EMBL" id="JAGSMN010000563">
    <property type="protein sequence ID" value="MBR7675975.1"/>
    <property type="molecule type" value="Genomic_DNA"/>
</dbReference>
<dbReference type="GO" id="GO:0004314">
    <property type="term" value="F:[acyl-carrier-protein] S-malonyltransferase activity"/>
    <property type="evidence" value="ECO:0007669"/>
    <property type="project" value="UniProtKB-EC"/>
</dbReference>
<dbReference type="EC" id="2.3.1.39" evidence="1"/>
<feature type="non-terminal residue" evidence="7">
    <location>
        <position position="1"/>
    </location>
</feature>
<dbReference type="Pfam" id="PF00698">
    <property type="entry name" value="Acyl_transf_1"/>
    <property type="match status" value="1"/>
</dbReference>
<dbReference type="SUPFAM" id="SSF55048">
    <property type="entry name" value="Probable ACP-binding domain of malonyl-CoA ACP transacylase"/>
    <property type="match status" value="1"/>
</dbReference>
<dbReference type="GO" id="GO:0006633">
    <property type="term" value="P:fatty acid biosynthetic process"/>
    <property type="evidence" value="ECO:0007669"/>
    <property type="project" value="TreeGrafter"/>
</dbReference>
<dbReference type="InterPro" id="IPR016036">
    <property type="entry name" value="Malonyl_transacylase_ACP-bd"/>
</dbReference>
<dbReference type="AlphaFoldDB" id="A0A8T4IW89"/>
<dbReference type="SUPFAM" id="SSF52151">
    <property type="entry name" value="FabD/lysophospholipase-like"/>
    <property type="match status" value="1"/>
</dbReference>
<proteinExistence type="predicted"/>
<dbReference type="PANTHER" id="PTHR42681:SF1">
    <property type="entry name" value="MALONYL-COA-ACYL CARRIER PROTEIN TRANSACYLASE, MITOCHONDRIAL"/>
    <property type="match status" value="1"/>
</dbReference>